<dbReference type="InterPro" id="IPR036815">
    <property type="entry name" value="14-3-3_dom_sf"/>
</dbReference>
<dbReference type="AlphaFoldDB" id="A0AAU9JCL1"/>
<evidence type="ECO:0000313" key="5">
    <source>
        <dbReference type="Proteomes" id="UP001162131"/>
    </source>
</evidence>
<dbReference type="InterPro" id="IPR023410">
    <property type="entry name" value="14-3-3_domain"/>
</dbReference>
<dbReference type="PANTHER" id="PTHR18860">
    <property type="entry name" value="14-3-3 PROTEIN"/>
    <property type="match status" value="1"/>
</dbReference>
<dbReference type="SUPFAM" id="SSF48445">
    <property type="entry name" value="14-3-3 protein"/>
    <property type="match status" value="1"/>
</dbReference>
<dbReference type="PIRSF" id="PIRSF000868">
    <property type="entry name" value="14-3-3"/>
    <property type="match status" value="1"/>
</dbReference>
<proteinExistence type="inferred from homology"/>
<feature type="site" description="Interaction with phosphoserine on interacting protein" evidence="2">
    <location>
        <position position="57"/>
    </location>
</feature>
<dbReference type="PRINTS" id="PR00305">
    <property type="entry name" value="1433ZETA"/>
</dbReference>
<dbReference type="EMBL" id="CAJZBQ010000030">
    <property type="protein sequence ID" value="CAG9322038.1"/>
    <property type="molecule type" value="Genomic_DNA"/>
</dbReference>
<accession>A0AAU9JCL1</accession>
<feature type="site" description="Interaction with phosphoserine on interacting protein" evidence="2">
    <location>
        <position position="129"/>
    </location>
</feature>
<gene>
    <name evidence="4" type="ORF">BSTOLATCC_MIC30420</name>
</gene>
<dbReference type="CDD" id="cd08774">
    <property type="entry name" value="14-3-3"/>
    <property type="match status" value="1"/>
</dbReference>
<dbReference type="SMART" id="SM00101">
    <property type="entry name" value="14_3_3"/>
    <property type="match status" value="1"/>
</dbReference>
<comment type="similarity">
    <text evidence="1">Belongs to the 14-3-3 family.</text>
</comment>
<name>A0AAU9JCL1_9CILI</name>
<dbReference type="Pfam" id="PF00244">
    <property type="entry name" value="14-3-3"/>
    <property type="match status" value="1"/>
</dbReference>
<evidence type="ECO:0000256" key="1">
    <source>
        <dbReference type="ARBA" id="ARBA00006141"/>
    </source>
</evidence>
<sequence>MSREEIVYNAKLAEHAERYADMIASTKQLIDETGGALNNEERTLFSVAYKQAVGERRNALRILNSYKEKLSSRGSDHMDVVEEYRQRVIKELHDLCLEVCHLIEEKLIARKESDEVEVFYLKMKGDYYRYLAESGDESAVQNSHSAYERASAAAASLPANNPVRLGLALNFSVFYYEAMKEQEKAINLAKKTFDEALPTLEELDERAYKEATSILGLIKDNLTIWTSEEE</sequence>
<reference evidence="4" key="1">
    <citation type="submission" date="2021-09" db="EMBL/GenBank/DDBJ databases">
        <authorList>
            <consortium name="AG Swart"/>
            <person name="Singh M."/>
            <person name="Singh A."/>
            <person name="Seah K."/>
            <person name="Emmerich C."/>
        </authorList>
    </citation>
    <scope>NUCLEOTIDE SEQUENCE</scope>
    <source>
        <strain evidence="4">ATCC30299</strain>
    </source>
</reference>
<dbReference type="Proteomes" id="UP001162131">
    <property type="component" value="Unassembled WGS sequence"/>
</dbReference>
<keyword evidence="5" id="KW-1185">Reference proteome</keyword>
<evidence type="ECO:0000313" key="4">
    <source>
        <dbReference type="EMBL" id="CAG9322038.1"/>
    </source>
</evidence>
<evidence type="ECO:0000256" key="2">
    <source>
        <dbReference type="PIRSR" id="PIRSR000868-1"/>
    </source>
</evidence>
<dbReference type="InterPro" id="IPR000308">
    <property type="entry name" value="14-3-3"/>
</dbReference>
<organism evidence="4 5">
    <name type="scientific">Blepharisma stoltei</name>
    <dbReference type="NCBI Taxonomy" id="1481888"/>
    <lineage>
        <taxon>Eukaryota</taxon>
        <taxon>Sar</taxon>
        <taxon>Alveolata</taxon>
        <taxon>Ciliophora</taxon>
        <taxon>Postciliodesmatophora</taxon>
        <taxon>Heterotrichea</taxon>
        <taxon>Heterotrichida</taxon>
        <taxon>Blepharismidae</taxon>
        <taxon>Blepharisma</taxon>
    </lineage>
</organism>
<feature type="domain" description="14-3-3" evidence="3">
    <location>
        <begin position="3"/>
        <end position="230"/>
    </location>
</feature>
<evidence type="ECO:0000259" key="3">
    <source>
        <dbReference type="SMART" id="SM00101"/>
    </source>
</evidence>
<dbReference type="Gene3D" id="1.20.190.20">
    <property type="entry name" value="14-3-3 domain"/>
    <property type="match status" value="1"/>
</dbReference>
<protein>
    <recommendedName>
        <fullName evidence="3">14-3-3 domain-containing protein</fullName>
    </recommendedName>
</protein>
<comment type="caution">
    <text evidence="4">The sequence shown here is derived from an EMBL/GenBank/DDBJ whole genome shotgun (WGS) entry which is preliminary data.</text>
</comment>